<dbReference type="GO" id="GO:0009306">
    <property type="term" value="P:protein secretion"/>
    <property type="evidence" value="ECO:0007669"/>
    <property type="project" value="TreeGrafter"/>
</dbReference>
<dbReference type="EMBL" id="QEAN01000187">
    <property type="protein sequence ID" value="TPX43849.1"/>
    <property type="molecule type" value="Genomic_DNA"/>
</dbReference>
<reference evidence="4 5" key="1">
    <citation type="journal article" date="2019" name="Sci. Rep.">
        <title>Comparative genomics of chytrid fungi reveal insights into the obligate biotrophic and pathogenic lifestyle of Synchytrium endobioticum.</title>
        <authorList>
            <person name="van de Vossenberg B.T.L.H."/>
            <person name="Warris S."/>
            <person name="Nguyen H.D.T."/>
            <person name="van Gent-Pelzer M.P.E."/>
            <person name="Joly D.L."/>
            <person name="van de Geest H.C."/>
            <person name="Bonants P.J.M."/>
            <person name="Smith D.S."/>
            <person name="Levesque C.A."/>
            <person name="van der Lee T.A.J."/>
        </authorList>
    </citation>
    <scope>NUCLEOTIDE SEQUENCE [LARGE SCALE GENOMIC DNA]</scope>
    <source>
        <strain evidence="4 5">MB42</strain>
    </source>
</reference>
<evidence type="ECO:0000256" key="1">
    <source>
        <dbReference type="ARBA" id="ARBA00005724"/>
    </source>
</evidence>
<dbReference type="InterPro" id="IPR011989">
    <property type="entry name" value="ARM-like"/>
</dbReference>
<proteinExistence type="inferred from homology"/>
<protein>
    <submittedName>
        <fullName evidence="4">Uncharacterized protein</fullName>
    </submittedName>
</protein>
<evidence type="ECO:0000313" key="5">
    <source>
        <dbReference type="Proteomes" id="UP000317494"/>
    </source>
</evidence>
<dbReference type="VEuPathDB" id="FungiDB:SeMB42_g04557"/>
<organism evidence="4 5">
    <name type="scientific">Synchytrium endobioticum</name>
    <dbReference type="NCBI Taxonomy" id="286115"/>
    <lineage>
        <taxon>Eukaryota</taxon>
        <taxon>Fungi</taxon>
        <taxon>Fungi incertae sedis</taxon>
        <taxon>Chytridiomycota</taxon>
        <taxon>Chytridiomycota incertae sedis</taxon>
        <taxon>Chytridiomycetes</taxon>
        <taxon>Synchytriales</taxon>
        <taxon>Synchytriaceae</taxon>
        <taxon>Synchytrium</taxon>
    </lineage>
</organism>
<dbReference type="InterPro" id="IPR016024">
    <property type="entry name" value="ARM-type_fold"/>
</dbReference>
<dbReference type="InterPro" id="IPR057407">
    <property type="entry name" value="HEAT_TANGO6"/>
</dbReference>
<comment type="similarity">
    <text evidence="1">Belongs to the Tango6 family.</text>
</comment>
<evidence type="ECO:0000259" key="3">
    <source>
        <dbReference type="Pfam" id="PF23565"/>
    </source>
</evidence>
<dbReference type="PANTHER" id="PTHR20959:SF1">
    <property type="entry name" value="TRANSPORT AND GOLGI ORGANIZATION PROTEIN 6 HOMOLOG"/>
    <property type="match status" value="1"/>
</dbReference>
<evidence type="ECO:0000313" key="4">
    <source>
        <dbReference type="EMBL" id="TPX43849.1"/>
    </source>
</evidence>
<gene>
    <name evidence="4" type="ORF">SeMB42_g04557</name>
</gene>
<feature type="domain" description="TANGO6 HEAT repeat" evidence="3">
    <location>
        <begin position="209"/>
        <end position="456"/>
    </location>
</feature>
<dbReference type="InterPro" id="IPR019451">
    <property type="entry name" value="Rtp1_C1"/>
</dbReference>
<comment type="caution">
    <text evidence="4">The sequence shown here is derived from an EMBL/GenBank/DDBJ whole genome shotgun (WGS) entry which is preliminary data.</text>
</comment>
<dbReference type="Pfam" id="PF10363">
    <property type="entry name" value="RTP1_C1"/>
    <property type="match status" value="1"/>
</dbReference>
<name>A0A507CXC0_9FUNG</name>
<dbReference type="Gene3D" id="1.25.10.10">
    <property type="entry name" value="Leucine-rich Repeat Variant"/>
    <property type="match status" value="1"/>
</dbReference>
<dbReference type="SUPFAM" id="SSF48371">
    <property type="entry name" value="ARM repeat"/>
    <property type="match status" value="1"/>
</dbReference>
<dbReference type="AlphaFoldDB" id="A0A507CXC0"/>
<keyword evidence="5" id="KW-1185">Reference proteome</keyword>
<feature type="domain" description="RNA polymerase II assembly factor Rtp1 C-terminal" evidence="2">
    <location>
        <begin position="660"/>
        <end position="765"/>
    </location>
</feature>
<dbReference type="Pfam" id="PF23565">
    <property type="entry name" value="ARM_TANGO6"/>
    <property type="match status" value="1"/>
</dbReference>
<dbReference type="InterPro" id="IPR039600">
    <property type="entry name" value="TANGO6/Rtp1"/>
</dbReference>
<evidence type="ECO:0000259" key="2">
    <source>
        <dbReference type="Pfam" id="PF10363"/>
    </source>
</evidence>
<dbReference type="Proteomes" id="UP000317494">
    <property type="component" value="Unassembled WGS sequence"/>
</dbReference>
<dbReference type="PANTHER" id="PTHR20959">
    <property type="entry name" value="TRANSPORT AND GOLGI ORGANIZATION PROTEIN 6 FAMILY MEMBER"/>
    <property type="match status" value="1"/>
</dbReference>
<sequence>MTREPLAKYIQDLNALLPVVARTSDNAHEALGLSKARSVLPRRDATRNTYDEALLCTLKAVGNIQSIIAASSDIELGLRDRKIINCALLSCLDYLLLPTIARAHPDIKANILDAFTTWAWNQPTTCISKQISVTHLHALYTYYLNIISSGQTGMPRCEGPDPAASASFEKLFVSQTPKNSMHALGCIVASPDTAPETKTLASQYMSKLLLKPNGIKAVFDFILGTSDQDDDNAIRDELPSEEQNDSIKLNEARLESLAKVVLTVPSNKSIVAYFRTIIPQIIELSTSPIQMHADAASYLMVQLLDKRPTLSRDIMMNPLLEPLMKLICVDTNRLSASVDLRDLDGRIVLSDEGNIELCVKRIQKLLAAGPLLVLVDKITAALSQVIPTVYYLYQYTCTSPLQPLINKDVLEILTIFFSTASIETSISVLHQIVFKMPEKPVSGVFAAGPNAGVWLVQCHDFEVVTLNKDVLIALLKQINAITVPASFFLSLLDMYAGVTDVPECSNPDRITTLLSLIASLMDVFGDSLLKSTPDPKTVSSNLVHFAKSTLNNASDTDLVSMGLALLMAVMGGQDSESVVLDGAAAGELLVLLRSVYNHYSPDKDDTVEAGGNVEREQALQMRQGIRGMIAELRLLVLAKREIDSHTRTSGRTSSESVFLEAMEEIRHDLIPIRARGMTLLRNLIVSRDGVGDTKFDVIADVFLDLLGHDDSFIYLNAIKCVSALADIYPMRSLAFIMSRYTSRACGVQYRLRMGEAVLQTVQRMGVTAAAYEDVLCSGIFQVLHSQNAEMRSSAISLVGLLGEECVYALVGFVYQILDYFEGVVRLETESVETRRGVVLALRGILVGLVSTKFCSVDRDVTKRIFRTLKEVSMNDKDDLARNHAKHVLNEMKEFARGEIYSTS</sequence>
<accession>A0A507CXC0</accession>